<dbReference type="InterPro" id="IPR050832">
    <property type="entry name" value="Bact_Acetyltransf"/>
</dbReference>
<organism evidence="4 5">
    <name type="scientific">Microbulbifer aestuariivivens</name>
    <dbReference type="NCBI Taxonomy" id="1908308"/>
    <lineage>
        <taxon>Bacteria</taxon>
        <taxon>Pseudomonadati</taxon>
        <taxon>Pseudomonadota</taxon>
        <taxon>Gammaproteobacteria</taxon>
        <taxon>Cellvibrionales</taxon>
        <taxon>Microbulbiferaceae</taxon>
        <taxon>Microbulbifer</taxon>
    </lineage>
</organism>
<sequence length="373" mass="41720">MPSADEFPYSIRSALITDVPALHALEQSTFQGDRLSLRRLRHWVNADNRVFLVAEAQGQLIGYVLVLLRRGTRLARLYSLAVAAAGRGHGIGRTLLLAAEQAGIESGRLFMRLEVATSNTAAISLYRQLGYRTFGFYPAYYEDAGDAMRMQKRIRYPAADLHSLPVPWYGQTTDFTCGPAAAMMAMAALNEDYRPTVSEELALWREATTIFMTSGHGGCHPLGLALAMQRRGYHCGVYLNQATALFVDGVRSEAKKKVIRQVDADYRSAACEAGIPVHCEDFTQQQLQQWLEEGALALLLISTYRLDGKRVPHWVTLSGIDERCLYVHDPDNEDGRDPLDNQYLPIARDDFAKMSLFGRERLRTAVVVRCRGE</sequence>
<evidence type="ECO:0000256" key="1">
    <source>
        <dbReference type="ARBA" id="ARBA00022679"/>
    </source>
</evidence>
<reference evidence="4 5" key="1">
    <citation type="submission" date="2024-02" db="EMBL/GenBank/DDBJ databases">
        <title>Microbulbifer aestuariivivens NBRC 112533.</title>
        <authorList>
            <person name="Ichikawa N."/>
            <person name="Katano-Makiyama Y."/>
            <person name="Hidaka K."/>
        </authorList>
    </citation>
    <scope>NUCLEOTIDE SEQUENCE [LARGE SCALE GENOMIC DNA]</scope>
    <source>
        <strain evidence="4 5">NBRC 112533</strain>
    </source>
</reference>
<dbReference type="EMBL" id="BAABRT010000007">
    <property type="protein sequence ID" value="GAA5524562.1"/>
    <property type="molecule type" value="Genomic_DNA"/>
</dbReference>
<dbReference type="PANTHER" id="PTHR43877">
    <property type="entry name" value="AMINOALKYLPHOSPHONATE N-ACETYLTRANSFERASE-RELATED-RELATED"/>
    <property type="match status" value="1"/>
</dbReference>
<protein>
    <submittedName>
        <fullName evidence="4">Mycothiol acetyltransferase</fullName>
    </submittedName>
</protein>
<gene>
    <name evidence="4" type="primary">mshD</name>
    <name evidence="4" type="ORF">Maes01_01119</name>
</gene>
<name>A0ABP9WMZ0_9GAMM</name>
<proteinExistence type="predicted"/>
<dbReference type="Pfam" id="PF11814">
    <property type="entry name" value="DUF3335"/>
    <property type="match status" value="1"/>
</dbReference>
<keyword evidence="1" id="KW-0808">Transferase</keyword>
<keyword evidence="5" id="KW-1185">Reference proteome</keyword>
<accession>A0ABP9WMZ0</accession>
<dbReference type="InterPro" id="IPR000182">
    <property type="entry name" value="GNAT_dom"/>
</dbReference>
<dbReference type="InterPro" id="IPR016181">
    <property type="entry name" value="Acyl_CoA_acyltransferase"/>
</dbReference>
<dbReference type="SUPFAM" id="SSF55729">
    <property type="entry name" value="Acyl-CoA N-acyltransferases (Nat)"/>
    <property type="match status" value="1"/>
</dbReference>
<dbReference type="CDD" id="cd04301">
    <property type="entry name" value="NAT_SF"/>
    <property type="match status" value="1"/>
</dbReference>
<evidence type="ECO:0000259" key="3">
    <source>
        <dbReference type="PROSITE" id="PS51186"/>
    </source>
</evidence>
<evidence type="ECO:0000313" key="4">
    <source>
        <dbReference type="EMBL" id="GAA5524562.1"/>
    </source>
</evidence>
<dbReference type="InterPro" id="IPR021770">
    <property type="entry name" value="DUF3335"/>
</dbReference>
<keyword evidence="2" id="KW-0012">Acyltransferase</keyword>
<feature type="domain" description="N-acetyltransferase" evidence="3">
    <location>
        <begin position="9"/>
        <end position="155"/>
    </location>
</feature>
<dbReference type="Gene3D" id="3.90.70.10">
    <property type="entry name" value="Cysteine proteinases"/>
    <property type="match status" value="1"/>
</dbReference>
<dbReference type="PROSITE" id="PS51186">
    <property type="entry name" value="GNAT"/>
    <property type="match status" value="1"/>
</dbReference>
<dbReference type="Proteomes" id="UP001408594">
    <property type="component" value="Unassembled WGS sequence"/>
</dbReference>
<dbReference type="RefSeq" id="WP_345549626.1">
    <property type="nucleotide sequence ID" value="NZ_BAABRT010000007.1"/>
</dbReference>
<dbReference type="Pfam" id="PF00583">
    <property type="entry name" value="Acetyltransf_1"/>
    <property type="match status" value="1"/>
</dbReference>
<dbReference type="PANTHER" id="PTHR43877:SF2">
    <property type="entry name" value="AMINOALKYLPHOSPHONATE N-ACETYLTRANSFERASE-RELATED"/>
    <property type="match status" value="1"/>
</dbReference>
<evidence type="ECO:0000313" key="5">
    <source>
        <dbReference type="Proteomes" id="UP001408594"/>
    </source>
</evidence>
<dbReference type="Gene3D" id="3.40.630.30">
    <property type="match status" value="1"/>
</dbReference>
<evidence type="ECO:0000256" key="2">
    <source>
        <dbReference type="ARBA" id="ARBA00023315"/>
    </source>
</evidence>
<comment type="caution">
    <text evidence="4">The sequence shown here is derived from an EMBL/GenBank/DDBJ whole genome shotgun (WGS) entry which is preliminary data.</text>
</comment>